<dbReference type="Gene3D" id="3.50.50.60">
    <property type="entry name" value="FAD/NAD(P)-binding domain"/>
    <property type="match status" value="1"/>
</dbReference>
<dbReference type="PANTHER" id="PTHR43422:SF3">
    <property type="entry name" value="THIAMINE THIAZOLE SYNTHASE"/>
    <property type="match status" value="1"/>
</dbReference>
<dbReference type="SUPFAM" id="SSF51905">
    <property type="entry name" value="FAD/NAD(P)-binding domain"/>
    <property type="match status" value="1"/>
</dbReference>
<gene>
    <name evidence="1" type="ORF">JK363_19390</name>
</gene>
<keyword evidence="2" id="KW-1185">Reference proteome</keyword>
<sequence length="458" mass="48752">MNGAAVVVGGGLAGTLALGALIGQVGTVTVIERDRYPEDPVFRKGVPQGRHLHVFLSGGQRALETLLPGTLAELAAAGAHRMEAPRDVITRTASGWQRRFHEGRHSVLSCTRPLFDATVRARVLAEAARSGTRVEVLEATEAIGLLGTADRVSGVRVRARDAERAERDIRADLVVDASGRSSRAPQWFGELGRPAPREEVVDAGIGYSTQMLRPAEPLDMSMVVEPRPNCPRGAAWSPVENGNWLLTMAGVRGHHPPTESAEVLDFIASLDEPHLHEHVSGCTPVSPPFGYRDTANRRRSYHAPGGVPEGFIAVSDAACTFNPIYGQGMSVAALSALALRDCLVKGGLRPGFAAVAQRAVARASDTAWLTAVGADRPYAAAEDATPPGAAERIQTWYFGRLVARATIDPVVGAAFRDLTHLAAPTSRLLSPAVALRTVLLPRRGGLPTPPLRVEETVR</sequence>
<name>A0ABS1NFS8_9ACTN</name>
<comment type="caution">
    <text evidence="1">The sequence shown here is derived from an EMBL/GenBank/DDBJ whole genome shotgun (WGS) entry which is preliminary data.</text>
</comment>
<dbReference type="EMBL" id="JAERRF010000010">
    <property type="protein sequence ID" value="MBL1098789.1"/>
    <property type="molecule type" value="Genomic_DNA"/>
</dbReference>
<dbReference type="InterPro" id="IPR036188">
    <property type="entry name" value="FAD/NAD-bd_sf"/>
</dbReference>
<dbReference type="RefSeq" id="WP_201876192.1">
    <property type="nucleotide sequence ID" value="NZ_JAERRF010000010.1"/>
</dbReference>
<evidence type="ECO:0000313" key="2">
    <source>
        <dbReference type="Proteomes" id="UP000634229"/>
    </source>
</evidence>
<proteinExistence type="predicted"/>
<evidence type="ECO:0000313" key="1">
    <source>
        <dbReference type="EMBL" id="MBL1098789.1"/>
    </source>
</evidence>
<dbReference type="Gene3D" id="3.30.9.100">
    <property type="match status" value="1"/>
</dbReference>
<reference evidence="1 2" key="1">
    <citation type="submission" date="2021-01" db="EMBL/GenBank/DDBJ databases">
        <title>WGS of actinomycetes isolated from Thailand.</title>
        <authorList>
            <person name="Thawai C."/>
        </authorList>
    </citation>
    <scope>NUCLEOTIDE SEQUENCE [LARGE SCALE GENOMIC DNA]</scope>
    <source>
        <strain evidence="1 2">CA1R205</strain>
    </source>
</reference>
<dbReference type="Proteomes" id="UP000634229">
    <property type="component" value="Unassembled WGS sequence"/>
</dbReference>
<accession>A0ABS1NFS8</accession>
<protein>
    <submittedName>
        <fullName evidence="1">FAD-binding protein</fullName>
    </submittedName>
</protein>
<organism evidence="1 2">
    <name type="scientific">Streptomyces coffeae</name>
    <dbReference type="NCBI Taxonomy" id="621382"/>
    <lineage>
        <taxon>Bacteria</taxon>
        <taxon>Bacillati</taxon>
        <taxon>Actinomycetota</taxon>
        <taxon>Actinomycetes</taxon>
        <taxon>Kitasatosporales</taxon>
        <taxon>Streptomycetaceae</taxon>
        <taxon>Streptomyces</taxon>
    </lineage>
</organism>
<dbReference type="PANTHER" id="PTHR43422">
    <property type="entry name" value="THIAMINE THIAZOLE SYNTHASE"/>
    <property type="match status" value="1"/>
</dbReference>